<feature type="transmembrane region" description="Helical" evidence="7">
    <location>
        <begin position="157"/>
        <end position="179"/>
    </location>
</feature>
<evidence type="ECO:0000256" key="4">
    <source>
        <dbReference type="ARBA" id="ARBA00022692"/>
    </source>
</evidence>
<dbReference type="PANTHER" id="PTHR47371:SF3">
    <property type="entry name" value="PHOSPHOGLYCEROL TRANSFERASE I"/>
    <property type="match status" value="1"/>
</dbReference>
<evidence type="ECO:0000256" key="7">
    <source>
        <dbReference type="SAM" id="Phobius"/>
    </source>
</evidence>
<keyword evidence="5 7" id="KW-1133">Transmembrane helix</keyword>
<keyword evidence="4 7" id="KW-0812">Transmembrane</keyword>
<dbReference type="Pfam" id="PF00884">
    <property type="entry name" value="Sulfatase"/>
    <property type="match status" value="1"/>
</dbReference>
<dbReference type="Gene3D" id="3.40.720.10">
    <property type="entry name" value="Alkaline Phosphatase, subunit A"/>
    <property type="match status" value="1"/>
</dbReference>
<feature type="transmembrane region" description="Helical" evidence="7">
    <location>
        <begin position="76"/>
        <end position="93"/>
    </location>
</feature>
<evidence type="ECO:0000313" key="10">
    <source>
        <dbReference type="Proteomes" id="UP000033695"/>
    </source>
</evidence>
<evidence type="ECO:0000259" key="8">
    <source>
        <dbReference type="Pfam" id="PF00884"/>
    </source>
</evidence>
<evidence type="ECO:0000256" key="6">
    <source>
        <dbReference type="ARBA" id="ARBA00023136"/>
    </source>
</evidence>
<organism evidence="9 10">
    <name type="scientific">Bombilactobacillus mellis</name>
    <dbReference type="NCBI Taxonomy" id="1218508"/>
    <lineage>
        <taxon>Bacteria</taxon>
        <taxon>Bacillati</taxon>
        <taxon>Bacillota</taxon>
        <taxon>Bacilli</taxon>
        <taxon>Lactobacillales</taxon>
        <taxon>Lactobacillaceae</taxon>
        <taxon>Bombilactobacillus</taxon>
    </lineage>
</organism>
<dbReference type="AlphaFoldDB" id="A0A0F4KTV6"/>
<dbReference type="InterPro" id="IPR017850">
    <property type="entry name" value="Alkaline_phosphatase_core_sf"/>
</dbReference>
<keyword evidence="3" id="KW-1003">Cell membrane</keyword>
<feature type="transmembrane region" description="Helical" evidence="7">
    <location>
        <begin position="122"/>
        <end position="145"/>
    </location>
</feature>
<evidence type="ECO:0000256" key="1">
    <source>
        <dbReference type="ARBA" id="ARBA00004651"/>
    </source>
</evidence>
<dbReference type="Proteomes" id="UP000033695">
    <property type="component" value="Unassembled WGS sequence"/>
</dbReference>
<evidence type="ECO:0000256" key="5">
    <source>
        <dbReference type="ARBA" id="ARBA00022989"/>
    </source>
</evidence>
<feature type="transmembrane region" description="Helical" evidence="7">
    <location>
        <begin position="12"/>
        <end position="33"/>
    </location>
</feature>
<reference evidence="9 10" key="1">
    <citation type="submission" date="2014-12" db="EMBL/GenBank/DDBJ databases">
        <title>Comparative genomics of the lactic acid bacteria isolated from the honey bee gut.</title>
        <authorList>
            <person name="Ellegaard K.M."/>
            <person name="Tamarit D."/>
            <person name="Javelind E."/>
            <person name="Olofsson T."/>
            <person name="Andersson S.G."/>
            <person name="Vasquez A."/>
        </authorList>
    </citation>
    <scope>NUCLEOTIDE SEQUENCE [LARGE SCALE GENOMIC DNA]</scope>
    <source>
        <strain evidence="9 10">Hon2</strain>
    </source>
</reference>
<keyword evidence="6 7" id="KW-0472">Membrane</keyword>
<dbReference type="InterPro" id="IPR000917">
    <property type="entry name" value="Sulfatase_N"/>
</dbReference>
<evidence type="ECO:0000313" key="9">
    <source>
        <dbReference type="EMBL" id="KJY49483.1"/>
    </source>
</evidence>
<evidence type="ECO:0000256" key="2">
    <source>
        <dbReference type="ARBA" id="ARBA00004936"/>
    </source>
</evidence>
<comment type="subcellular location">
    <subcellularLocation>
        <location evidence="1">Cell membrane</location>
        <topology evidence="1">Multi-pass membrane protein</topology>
    </subcellularLocation>
</comment>
<comment type="pathway">
    <text evidence="2">Cell wall biogenesis; lipoteichoic acid biosynthesis.</text>
</comment>
<dbReference type="GO" id="GO:0005886">
    <property type="term" value="C:plasma membrane"/>
    <property type="evidence" value="ECO:0007669"/>
    <property type="project" value="UniProtKB-SubCell"/>
</dbReference>
<dbReference type="SUPFAM" id="SSF53649">
    <property type="entry name" value="Alkaline phosphatase-like"/>
    <property type="match status" value="1"/>
</dbReference>
<dbReference type="RefSeq" id="WP_045922327.1">
    <property type="nucleotide sequence ID" value="NZ_JBHTHW010000004.1"/>
</dbReference>
<dbReference type="CDD" id="cd16015">
    <property type="entry name" value="LTA_synthase"/>
    <property type="match status" value="1"/>
</dbReference>
<sequence length="625" mass="71868">MNKKFVKIIYRIGQLLLVFLTAVMSYFFMQLAITGHLNRDYAAMYREIVTNQPATIINILMLVILVVTIIAFVGDYWWGLAAAIILLVVALFVDHQKILSRSEPLLPSDLIMVNQVGGLIKMVHWMSILKLILFIGLMFVGAYFLRKFTKNYWIKNSFTIWGIRAVLVLFGIWAFAFLFQAGNAESAVCKQLNQWGIADDNHNPLNIYRSRGTIIGFAFNASSNKMAEPHGYSPQAMRKLAQRYRINAEVAPNTDPVNIIYILNESLTSPQTTMDKYPIEEDSPLSYIDNILQDPQTNQASGYMVSPEYGGGTANVEFEANTGFSNYFLRSTPYQDILPKKRSFPSIMRYLKAQGYQCQAYHPYDGAMYQRPEAYRALGISKFSDRSKLHNLHQGKFGEYVSDASTYPNIYRQQKKSRQFSLVVTMQNHMPYLENMGTQSDYHLIDAVNGDATKTQKLQAYFQELHESDQAFKKLVNHFQNSRQKTLIVMYGDHYPGDGLYDNLADETLTVHATPFVMAANFDLPQQNYGYFSPNYMSLWILQQLGYPLTPFYNLLMQLHQEVPVLTQALQMDSNENQYTNLHSKTTAWQKSQVFRDYEMLEYDLTYGKGYAYNYHMFSASNTKQ</sequence>
<feature type="domain" description="Sulfatase N-terminal" evidence="8">
    <location>
        <begin position="258"/>
        <end position="546"/>
    </location>
</feature>
<accession>A0A0F4KTV6</accession>
<feature type="transmembrane region" description="Helical" evidence="7">
    <location>
        <begin position="53"/>
        <end position="71"/>
    </location>
</feature>
<evidence type="ECO:0000256" key="3">
    <source>
        <dbReference type="ARBA" id="ARBA00022475"/>
    </source>
</evidence>
<dbReference type="EMBL" id="JXBZ01000003">
    <property type="protein sequence ID" value="KJY49483.1"/>
    <property type="molecule type" value="Genomic_DNA"/>
</dbReference>
<protein>
    <recommendedName>
        <fullName evidence="8">Sulfatase N-terminal domain-containing protein</fullName>
    </recommendedName>
</protein>
<dbReference type="InterPro" id="IPR050448">
    <property type="entry name" value="OpgB/LTA_synthase_biosynth"/>
</dbReference>
<gene>
    <name evidence="9" type="ORF">JG29_04470</name>
</gene>
<dbReference type="OrthoDB" id="243547at2"/>
<dbReference type="PATRIC" id="fig|1218508.4.peg.458"/>
<proteinExistence type="predicted"/>
<keyword evidence="10" id="KW-1185">Reference proteome</keyword>
<dbReference type="HOGENOM" id="CLU_014385_0_0_9"/>
<dbReference type="STRING" id="1218508.JG29_04470"/>
<comment type="caution">
    <text evidence="9">The sequence shown here is derived from an EMBL/GenBank/DDBJ whole genome shotgun (WGS) entry which is preliminary data.</text>
</comment>
<dbReference type="PANTHER" id="PTHR47371">
    <property type="entry name" value="LIPOTEICHOIC ACID SYNTHASE"/>
    <property type="match status" value="1"/>
</dbReference>
<name>A0A0F4KTV6_9LACO</name>